<evidence type="ECO:0000313" key="4">
    <source>
        <dbReference type="Proteomes" id="UP000789831"/>
    </source>
</evidence>
<dbReference type="Proteomes" id="UP000789831">
    <property type="component" value="Unassembled WGS sequence"/>
</dbReference>
<feature type="compositionally biased region" description="Low complexity" evidence="2">
    <location>
        <begin position="138"/>
        <end position="151"/>
    </location>
</feature>
<organism evidence="3 4">
    <name type="scientific">Ambispora gerdemannii</name>
    <dbReference type="NCBI Taxonomy" id="144530"/>
    <lineage>
        <taxon>Eukaryota</taxon>
        <taxon>Fungi</taxon>
        <taxon>Fungi incertae sedis</taxon>
        <taxon>Mucoromycota</taxon>
        <taxon>Glomeromycotina</taxon>
        <taxon>Glomeromycetes</taxon>
        <taxon>Archaeosporales</taxon>
        <taxon>Ambisporaceae</taxon>
        <taxon>Ambispora</taxon>
    </lineage>
</organism>
<dbReference type="OrthoDB" id="6247875at2759"/>
<dbReference type="Gene3D" id="1.10.30.10">
    <property type="entry name" value="High mobility group box domain"/>
    <property type="match status" value="1"/>
</dbReference>
<dbReference type="SUPFAM" id="SSF47095">
    <property type="entry name" value="HMG-box"/>
    <property type="match status" value="1"/>
</dbReference>
<evidence type="ECO:0000256" key="2">
    <source>
        <dbReference type="SAM" id="MobiDB-lite"/>
    </source>
</evidence>
<evidence type="ECO:0000256" key="1">
    <source>
        <dbReference type="SAM" id="Coils"/>
    </source>
</evidence>
<sequence>MKTNNSTSSYKDFNVSSIVPKFPPEITSLNLIQKAILKLENSGKISRIPNAFIAYRMAFCKQLQKVRHPVFTQPQLSSMAKAAWNKEPEDVQKAYRYIAAEASEIYKQLCKDKYQINMDNEKESMNQFYVLGKEKNTNESSPSTNSSLHHTSSLDETNRITKNDKSSDQNQSEYENYLLNSNLLAFNSNLDKTSANGDQSLNSSLDIFPQLDSVTYFSNDTISLPYDYSDNSKSNFFSLSLHAPTENSKQCTCNKDDIINLESKIEALENKLEIITKMFMK</sequence>
<feature type="region of interest" description="Disordered" evidence="2">
    <location>
        <begin position="135"/>
        <end position="171"/>
    </location>
</feature>
<gene>
    <name evidence="3" type="ORF">AGERDE_LOCUS817</name>
</gene>
<feature type="coiled-coil region" evidence="1">
    <location>
        <begin position="251"/>
        <end position="278"/>
    </location>
</feature>
<feature type="compositionally biased region" description="Basic and acidic residues" evidence="2">
    <location>
        <begin position="152"/>
        <end position="167"/>
    </location>
</feature>
<comment type="caution">
    <text evidence="3">The sequence shown here is derived from an EMBL/GenBank/DDBJ whole genome shotgun (WGS) entry which is preliminary data.</text>
</comment>
<name>A0A9N8UZU1_9GLOM</name>
<accession>A0A9N8UZU1</accession>
<proteinExistence type="predicted"/>
<dbReference type="AlphaFoldDB" id="A0A9N8UZU1"/>
<reference evidence="3" key="1">
    <citation type="submission" date="2021-06" db="EMBL/GenBank/DDBJ databases">
        <authorList>
            <person name="Kallberg Y."/>
            <person name="Tangrot J."/>
            <person name="Rosling A."/>
        </authorList>
    </citation>
    <scope>NUCLEOTIDE SEQUENCE</scope>
    <source>
        <strain evidence="3">MT106</strain>
    </source>
</reference>
<evidence type="ECO:0000313" key="3">
    <source>
        <dbReference type="EMBL" id="CAG8437929.1"/>
    </source>
</evidence>
<dbReference type="InterPro" id="IPR036910">
    <property type="entry name" value="HMG_box_dom_sf"/>
</dbReference>
<protein>
    <submittedName>
        <fullName evidence="3">8937_t:CDS:1</fullName>
    </submittedName>
</protein>
<keyword evidence="4" id="KW-1185">Reference proteome</keyword>
<keyword evidence="1" id="KW-0175">Coiled coil</keyword>
<dbReference type="EMBL" id="CAJVPL010000044">
    <property type="protein sequence ID" value="CAG8437929.1"/>
    <property type="molecule type" value="Genomic_DNA"/>
</dbReference>